<dbReference type="STRING" id="656024.FsymDg_4446"/>
<dbReference type="KEGG" id="fsy:FsymDg_4446"/>
<proteinExistence type="predicted"/>
<evidence type="ECO:0000259" key="1">
    <source>
        <dbReference type="Pfam" id="PF05685"/>
    </source>
</evidence>
<dbReference type="CDD" id="cd06260">
    <property type="entry name" value="DUF820-like"/>
    <property type="match status" value="1"/>
</dbReference>
<name>F8AZF6_9ACTN</name>
<dbReference type="AlphaFoldDB" id="F8AZF6"/>
<feature type="domain" description="Putative restriction endonuclease" evidence="1">
    <location>
        <begin position="30"/>
        <end position="176"/>
    </location>
</feature>
<evidence type="ECO:0000313" key="2">
    <source>
        <dbReference type="EMBL" id="AEH11695.1"/>
    </source>
</evidence>
<dbReference type="InterPro" id="IPR011335">
    <property type="entry name" value="Restrct_endonuc-II-like"/>
</dbReference>
<dbReference type="RefSeq" id="WP_013875540.1">
    <property type="nucleotide sequence ID" value="NC_015656.1"/>
</dbReference>
<dbReference type="InterPro" id="IPR008538">
    <property type="entry name" value="Uma2"/>
</dbReference>
<dbReference type="SUPFAM" id="SSF52980">
    <property type="entry name" value="Restriction endonuclease-like"/>
    <property type="match status" value="1"/>
</dbReference>
<gene>
    <name evidence="2" type="ordered locus">FsymDg_4446</name>
</gene>
<dbReference type="Proteomes" id="UP000001549">
    <property type="component" value="Chromosome"/>
</dbReference>
<dbReference type="EMBL" id="CP002801">
    <property type="protein sequence ID" value="AEH11695.1"/>
    <property type="molecule type" value="Genomic_DNA"/>
</dbReference>
<sequence length="196" mass="21537">MPSPGPATRSLRPVLTLPAPPLTVADLDELALDPRFELVDGMFVVRPWPTPLETRVTKRLVRLLVEATPADMRVHTRDVSVRIEPRSEVVPDIVVAAAGDDDRQQRITGLPLLVVEVAEAGNRRYDRTLKFDLYRDHGVPDCWLVDPDGPRIDAYRLVNGAYVPAASATGDEELTVITPVPCTIIPATLVDPPNPE</sequence>
<keyword evidence="3" id="KW-1185">Reference proteome</keyword>
<dbReference type="Pfam" id="PF05685">
    <property type="entry name" value="Uma2"/>
    <property type="match status" value="1"/>
</dbReference>
<organism evidence="2 3">
    <name type="scientific">Candidatus Protofrankia datiscae</name>
    <dbReference type="NCBI Taxonomy" id="2716812"/>
    <lineage>
        <taxon>Bacteria</taxon>
        <taxon>Bacillati</taxon>
        <taxon>Actinomycetota</taxon>
        <taxon>Actinomycetes</taxon>
        <taxon>Frankiales</taxon>
        <taxon>Frankiaceae</taxon>
        <taxon>Protofrankia</taxon>
    </lineage>
</organism>
<accession>F8AZF6</accession>
<dbReference type="Gene3D" id="3.90.1570.10">
    <property type="entry name" value="tt1808, chain A"/>
    <property type="match status" value="1"/>
</dbReference>
<dbReference type="PANTHER" id="PTHR35400:SF3">
    <property type="entry name" value="SLL1072 PROTEIN"/>
    <property type="match status" value="1"/>
</dbReference>
<dbReference type="PANTHER" id="PTHR35400">
    <property type="entry name" value="SLR1083 PROTEIN"/>
    <property type="match status" value="1"/>
</dbReference>
<dbReference type="eggNOG" id="COG4636">
    <property type="taxonomic scope" value="Bacteria"/>
</dbReference>
<dbReference type="InterPro" id="IPR012296">
    <property type="entry name" value="Nuclease_put_TT1808"/>
</dbReference>
<dbReference type="HOGENOM" id="CLU_076312_4_0_11"/>
<reference evidence="2 3" key="1">
    <citation type="submission" date="2011-05" db="EMBL/GenBank/DDBJ databases">
        <title>Complete sequence of chromosome of Frankia symbiont of Datisca glomerata.</title>
        <authorList>
            <consortium name="US DOE Joint Genome Institute"/>
            <person name="Lucas S."/>
            <person name="Han J."/>
            <person name="Lapidus A."/>
            <person name="Cheng J.-F."/>
            <person name="Goodwin L."/>
            <person name="Pitluck S."/>
            <person name="Peters L."/>
            <person name="Mikhailova N."/>
            <person name="Chertkov O."/>
            <person name="Teshima H."/>
            <person name="Han C."/>
            <person name="Tapia R."/>
            <person name="Land M."/>
            <person name="Hauser L."/>
            <person name="Kyrpides N."/>
            <person name="Ivanova N."/>
            <person name="Pagani I."/>
            <person name="Berry A."/>
            <person name="Pawlowski K."/>
            <person name="Persson T."/>
            <person name="Vanden Heuvel B."/>
            <person name="Benson D."/>
            <person name="Woyke T."/>
        </authorList>
    </citation>
    <scope>NUCLEOTIDE SEQUENCE [LARGE SCALE GENOMIC DNA]</scope>
    <source>
        <strain evidence="3">4085684</strain>
    </source>
</reference>
<evidence type="ECO:0000313" key="3">
    <source>
        <dbReference type="Proteomes" id="UP000001549"/>
    </source>
</evidence>
<protein>
    <recommendedName>
        <fullName evidence="1">Putative restriction endonuclease domain-containing protein</fullName>
    </recommendedName>
</protein>